<feature type="chain" id="PRO_5016748544" description="Carboxypeptidase regulatory-like domain-containing protein" evidence="2">
    <location>
        <begin position="26"/>
        <end position="130"/>
    </location>
</feature>
<proteinExistence type="predicted"/>
<accession>A0A345Y7I9</accession>
<dbReference type="EMBL" id="CP031337">
    <property type="protein sequence ID" value="AXK39891.1"/>
    <property type="molecule type" value="Genomic_DNA"/>
</dbReference>
<feature type="region of interest" description="Disordered" evidence="1">
    <location>
        <begin position="109"/>
        <end position="130"/>
    </location>
</feature>
<protein>
    <recommendedName>
        <fullName evidence="5">Carboxypeptidase regulatory-like domain-containing protein</fullName>
    </recommendedName>
</protein>
<dbReference type="AlphaFoldDB" id="A0A345Y7I9"/>
<evidence type="ECO:0000313" key="4">
    <source>
        <dbReference type="Proteomes" id="UP000254537"/>
    </source>
</evidence>
<feature type="signal peptide" evidence="2">
    <location>
        <begin position="1"/>
        <end position="25"/>
    </location>
</feature>
<dbReference type="Proteomes" id="UP000254537">
    <property type="component" value="Chromosome"/>
</dbReference>
<evidence type="ECO:0000256" key="2">
    <source>
        <dbReference type="SAM" id="SignalP"/>
    </source>
</evidence>
<dbReference type="KEGG" id="ccah:DWG20_10810"/>
<dbReference type="RefSeq" id="WP_115433821.1">
    <property type="nucleotide sequence ID" value="NZ_CP031337.1"/>
</dbReference>
<gene>
    <name evidence="3" type="ORF">DWG20_10810</name>
</gene>
<evidence type="ECO:0000256" key="1">
    <source>
        <dbReference type="SAM" id="MobiDB-lite"/>
    </source>
</evidence>
<evidence type="ECO:0008006" key="5">
    <source>
        <dbReference type="Google" id="ProtNLM"/>
    </source>
</evidence>
<keyword evidence="2" id="KW-0732">Signal</keyword>
<evidence type="ECO:0000313" key="3">
    <source>
        <dbReference type="EMBL" id="AXK39891.1"/>
    </source>
</evidence>
<reference evidence="3 4" key="1">
    <citation type="submission" date="2018-07" db="EMBL/GenBank/DDBJ databases">
        <title>Crenobacter cavernae sp. nov., isolated from a karst cave.</title>
        <authorList>
            <person name="Zhu H."/>
        </authorList>
    </citation>
    <scope>NUCLEOTIDE SEQUENCE [LARGE SCALE GENOMIC DNA]</scope>
    <source>
        <strain evidence="3 4">K1W11S-77</strain>
    </source>
</reference>
<name>A0A345Y7I9_9NEIS</name>
<sequence length="130" mass="14098">MNTKTAAACAALLLAVGGCASHWTAPEVDGVVYDQRTGRPLAGVEVYRQLGRYQQEGVGSTGLDGRFIIGPDRSLRLMMPFADPHYFGRYLFMKDGYATLSIPFGLNNGSATSSRPPGMGTQRIELEPER</sequence>
<dbReference type="OrthoDB" id="9814383at2"/>
<organism evidence="3 4">
    <name type="scientific">Crenobacter cavernae</name>
    <dbReference type="NCBI Taxonomy" id="2290923"/>
    <lineage>
        <taxon>Bacteria</taxon>
        <taxon>Pseudomonadati</taxon>
        <taxon>Pseudomonadota</taxon>
        <taxon>Betaproteobacteria</taxon>
        <taxon>Neisseriales</taxon>
        <taxon>Neisseriaceae</taxon>
        <taxon>Crenobacter</taxon>
    </lineage>
</organism>
<dbReference type="PROSITE" id="PS51257">
    <property type="entry name" value="PROKAR_LIPOPROTEIN"/>
    <property type="match status" value="1"/>
</dbReference>